<name>A0AAV7T4Z6_PLEWA</name>
<dbReference type="AlphaFoldDB" id="A0AAV7T4Z6"/>
<sequence length="157" mass="17440">MGKGRRPAPLQGNTMELYTTHALSGQREMCLTRRGTGVGLVTPVTKPTRAELLVAIQGSREALEWKIESVAVKCSLLQAGLRKVSDRVHITEGSISEIRMEVDTLRRQMAEVTSRAGTLEDRVNDTEGRSHSNNIRLIGFPERAEESSVEAFVEHWV</sequence>
<protein>
    <submittedName>
        <fullName evidence="2">Uncharacterized protein</fullName>
    </submittedName>
</protein>
<accession>A0AAV7T4Z6</accession>
<organism evidence="2 3">
    <name type="scientific">Pleurodeles waltl</name>
    <name type="common">Iberian ribbed newt</name>
    <dbReference type="NCBI Taxonomy" id="8319"/>
    <lineage>
        <taxon>Eukaryota</taxon>
        <taxon>Metazoa</taxon>
        <taxon>Chordata</taxon>
        <taxon>Craniata</taxon>
        <taxon>Vertebrata</taxon>
        <taxon>Euteleostomi</taxon>
        <taxon>Amphibia</taxon>
        <taxon>Batrachia</taxon>
        <taxon>Caudata</taxon>
        <taxon>Salamandroidea</taxon>
        <taxon>Salamandridae</taxon>
        <taxon>Pleurodelinae</taxon>
        <taxon>Pleurodeles</taxon>
    </lineage>
</organism>
<gene>
    <name evidence="2" type="ORF">NDU88_003046</name>
</gene>
<dbReference type="EMBL" id="JANPWB010000007">
    <property type="protein sequence ID" value="KAJ1171176.1"/>
    <property type="molecule type" value="Genomic_DNA"/>
</dbReference>
<evidence type="ECO:0000313" key="2">
    <source>
        <dbReference type="EMBL" id="KAJ1171176.1"/>
    </source>
</evidence>
<keyword evidence="3" id="KW-1185">Reference proteome</keyword>
<comment type="caution">
    <text evidence="2">The sequence shown here is derived from an EMBL/GenBank/DDBJ whole genome shotgun (WGS) entry which is preliminary data.</text>
</comment>
<dbReference type="Proteomes" id="UP001066276">
    <property type="component" value="Chromosome 4_1"/>
</dbReference>
<evidence type="ECO:0000256" key="1">
    <source>
        <dbReference type="SAM" id="Coils"/>
    </source>
</evidence>
<proteinExistence type="predicted"/>
<keyword evidence="1" id="KW-0175">Coiled coil</keyword>
<feature type="coiled-coil region" evidence="1">
    <location>
        <begin position="95"/>
        <end position="122"/>
    </location>
</feature>
<reference evidence="2" key="1">
    <citation type="journal article" date="2022" name="bioRxiv">
        <title>Sequencing and chromosome-scale assembly of the giantPleurodeles waltlgenome.</title>
        <authorList>
            <person name="Brown T."/>
            <person name="Elewa A."/>
            <person name="Iarovenko S."/>
            <person name="Subramanian E."/>
            <person name="Araus A.J."/>
            <person name="Petzold A."/>
            <person name="Susuki M."/>
            <person name="Suzuki K.-i.T."/>
            <person name="Hayashi T."/>
            <person name="Toyoda A."/>
            <person name="Oliveira C."/>
            <person name="Osipova E."/>
            <person name="Leigh N.D."/>
            <person name="Simon A."/>
            <person name="Yun M.H."/>
        </authorList>
    </citation>
    <scope>NUCLEOTIDE SEQUENCE</scope>
    <source>
        <strain evidence="2">20211129_DDA</strain>
        <tissue evidence="2">Liver</tissue>
    </source>
</reference>
<evidence type="ECO:0000313" key="3">
    <source>
        <dbReference type="Proteomes" id="UP001066276"/>
    </source>
</evidence>